<dbReference type="AlphaFoldDB" id="A0A2A2LX71"/>
<dbReference type="CDD" id="cd08290">
    <property type="entry name" value="ETR"/>
    <property type="match status" value="1"/>
</dbReference>
<evidence type="ECO:0000256" key="6">
    <source>
        <dbReference type="ARBA" id="ARBA00022946"/>
    </source>
</evidence>
<dbReference type="STRING" id="2018661.A0A2A2LX71"/>
<dbReference type="GO" id="GO:0141148">
    <property type="term" value="F:enoyl-[acyl-carrier-protein] reductase (NADPH) activity"/>
    <property type="evidence" value="ECO:0007669"/>
    <property type="project" value="UniProtKB-EC"/>
</dbReference>
<keyword evidence="4" id="KW-0276">Fatty acid metabolism</keyword>
<comment type="caution">
    <text evidence="16">The sequence shown here is derived from an EMBL/GenBank/DDBJ whole genome shotgun (WGS) entry which is preliminary data.</text>
</comment>
<sequence>MLTFRGIFRISTRNLTTKQLVYAANGNPPEAIKFETVELPDKPLTGHVHVKWIAAPINPADLNQIQGVYPVKPTLPAVGGNEGFGRVEQIGEGVTGFKVGDHVLPGRSGLGTWREHGHHKQDQLFVIDNTLPLEASAVLQVNPPTAYRMLKDFVDLKPGDVVLQNAGNSAVSRYVIQICKILGFRSVSVVRKRDDLEKLVEDLKSLGADEVYTEEELCSRKIKTKGIKLALNSVGGKSSLFLAAHLEDNGVMVTYGGMSKQPVQCPTGPLIFKDIKLVGYWMSRWYEQEENIQERHKMYAELGKWIKAGQLKTPCFEKRKITDHVSALEDGMNKFDRKQLFVF</sequence>
<evidence type="ECO:0000256" key="11">
    <source>
        <dbReference type="ARBA" id="ARBA00038963"/>
    </source>
</evidence>
<evidence type="ECO:0000256" key="9">
    <source>
        <dbReference type="ARBA" id="ARBA00023128"/>
    </source>
</evidence>
<dbReference type="GO" id="GO:0005739">
    <property type="term" value="C:mitochondrion"/>
    <property type="evidence" value="ECO:0007669"/>
    <property type="project" value="UniProtKB-SubCell"/>
</dbReference>
<evidence type="ECO:0000256" key="2">
    <source>
        <dbReference type="ARBA" id="ARBA00010371"/>
    </source>
</evidence>
<dbReference type="PANTHER" id="PTHR43981">
    <property type="entry name" value="ENOYL-[ACYL-CARRIER-PROTEIN] REDUCTASE, MITOCHONDRIAL"/>
    <property type="match status" value="1"/>
</dbReference>
<evidence type="ECO:0000256" key="3">
    <source>
        <dbReference type="ARBA" id="ARBA00022516"/>
    </source>
</evidence>
<evidence type="ECO:0000256" key="14">
    <source>
        <dbReference type="ARBA" id="ARBA00048843"/>
    </source>
</evidence>
<organism evidence="16 17">
    <name type="scientific">Diploscapter pachys</name>
    <dbReference type="NCBI Taxonomy" id="2018661"/>
    <lineage>
        <taxon>Eukaryota</taxon>
        <taxon>Metazoa</taxon>
        <taxon>Ecdysozoa</taxon>
        <taxon>Nematoda</taxon>
        <taxon>Chromadorea</taxon>
        <taxon>Rhabditida</taxon>
        <taxon>Rhabditina</taxon>
        <taxon>Rhabditomorpha</taxon>
        <taxon>Rhabditoidea</taxon>
        <taxon>Rhabditidae</taxon>
        <taxon>Diploscapter</taxon>
    </lineage>
</organism>
<dbReference type="Pfam" id="PF08240">
    <property type="entry name" value="ADH_N"/>
    <property type="match status" value="1"/>
</dbReference>
<dbReference type="OrthoDB" id="7482721at2759"/>
<evidence type="ECO:0000313" key="17">
    <source>
        <dbReference type="Proteomes" id="UP000218231"/>
    </source>
</evidence>
<dbReference type="InterPro" id="IPR051034">
    <property type="entry name" value="Mito_Enoyl-ACP_Reductase"/>
</dbReference>
<dbReference type="FunFam" id="3.40.50.720:FF:000112">
    <property type="entry name" value="Enoyl-[acyl-carrier-protein] reductase 1, mitochondrial"/>
    <property type="match status" value="1"/>
</dbReference>
<dbReference type="EC" id="1.3.1.104" evidence="11"/>
<keyword evidence="7" id="KW-0560">Oxidoreductase</keyword>
<dbReference type="PANTHER" id="PTHR43981:SF2">
    <property type="entry name" value="ENOYL-[ACYL-CARRIER-PROTEIN] REDUCTASE, MITOCHONDRIAL"/>
    <property type="match status" value="1"/>
</dbReference>
<evidence type="ECO:0000256" key="5">
    <source>
        <dbReference type="ARBA" id="ARBA00022857"/>
    </source>
</evidence>
<keyword evidence="6" id="KW-0809">Transit peptide</keyword>
<evidence type="ECO:0000259" key="15">
    <source>
        <dbReference type="SMART" id="SM00829"/>
    </source>
</evidence>
<gene>
    <name evidence="16" type="ORF">WR25_13269</name>
</gene>
<dbReference type="InterPro" id="IPR013154">
    <property type="entry name" value="ADH-like_N"/>
</dbReference>
<dbReference type="SUPFAM" id="SSF50129">
    <property type="entry name" value="GroES-like"/>
    <property type="match status" value="1"/>
</dbReference>
<dbReference type="SMART" id="SM00829">
    <property type="entry name" value="PKS_ER"/>
    <property type="match status" value="1"/>
</dbReference>
<keyword evidence="9" id="KW-0496">Mitochondrion</keyword>
<keyword evidence="17" id="KW-1185">Reference proteome</keyword>
<name>A0A2A2LX71_9BILA</name>
<dbReference type="GO" id="GO:0006633">
    <property type="term" value="P:fatty acid biosynthetic process"/>
    <property type="evidence" value="ECO:0007669"/>
    <property type="project" value="UniProtKB-KW"/>
</dbReference>
<keyword evidence="5" id="KW-0521">NADP</keyword>
<accession>A0A2A2LX71</accession>
<feature type="domain" description="Enoyl reductase (ER)" evidence="15">
    <location>
        <begin position="27"/>
        <end position="341"/>
    </location>
</feature>
<dbReference type="Pfam" id="PF00107">
    <property type="entry name" value="ADH_zinc_N"/>
    <property type="match status" value="1"/>
</dbReference>
<proteinExistence type="inferred from homology"/>
<evidence type="ECO:0000256" key="12">
    <source>
        <dbReference type="ARBA" id="ARBA00041058"/>
    </source>
</evidence>
<dbReference type="InterPro" id="IPR013149">
    <property type="entry name" value="ADH-like_C"/>
</dbReference>
<dbReference type="Gene3D" id="3.90.180.10">
    <property type="entry name" value="Medium-chain alcohol dehydrogenases, catalytic domain"/>
    <property type="match status" value="1"/>
</dbReference>
<evidence type="ECO:0000313" key="16">
    <source>
        <dbReference type="EMBL" id="PAV90597.1"/>
    </source>
</evidence>
<comment type="catalytic activity">
    <reaction evidence="14">
        <text>a 2,3-saturated acyl-[ACP] + NADP(+) = a (2E)-enoyl-[ACP] + NADPH + H(+)</text>
        <dbReference type="Rhea" id="RHEA:22564"/>
        <dbReference type="Rhea" id="RHEA-COMP:9925"/>
        <dbReference type="Rhea" id="RHEA-COMP:9926"/>
        <dbReference type="ChEBI" id="CHEBI:15378"/>
        <dbReference type="ChEBI" id="CHEBI:57783"/>
        <dbReference type="ChEBI" id="CHEBI:58349"/>
        <dbReference type="ChEBI" id="CHEBI:78784"/>
        <dbReference type="ChEBI" id="CHEBI:78785"/>
        <dbReference type="EC" id="1.3.1.104"/>
    </reaction>
</comment>
<reference evidence="16 17" key="1">
    <citation type="journal article" date="2017" name="Curr. Biol.">
        <title>Genome architecture and evolution of a unichromosomal asexual nematode.</title>
        <authorList>
            <person name="Fradin H."/>
            <person name="Zegar C."/>
            <person name="Gutwein M."/>
            <person name="Lucas J."/>
            <person name="Kovtun M."/>
            <person name="Corcoran D."/>
            <person name="Baugh L.R."/>
            <person name="Kiontke K."/>
            <person name="Gunsalus K."/>
            <person name="Fitch D.H."/>
            <person name="Piano F."/>
        </authorList>
    </citation>
    <scope>NUCLEOTIDE SEQUENCE [LARGE SCALE GENOMIC DNA]</scope>
    <source>
        <strain evidence="16">PF1309</strain>
    </source>
</reference>
<evidence type="ECO:0000256" key="13">
    <source>
        <dbReference type="ARBA" id="ARBA00042123"/>
    </source>
</evidence>
<comment type="subcellular location">
    <subcellularLocation>
        <location evidence="1">Mitochondrion</location>
    </subcellularLocation>
</comment>
<dbReference type="EMBL" id="LIAE01006366">
    <property type="protein sequence ID" value="PAV90597.1"/>
    <property type="molecule type" value="Genomic_DNA"/>
</dbReference>
<evidence type="ECO:0000256" key="10">
    <source>
        <dbReference type="ARBA" id="ARBA00023160"/>
    </source>
</evidence>
<protein>
    <recommendedName>
        <fullName evidence="12">Enoyl-[acyl-carrier-protein] reductase, mitochondrial</fullName>
        <ecNumber evidence="11">1.3.1.104</ecNumber>
    </recommendedName>
    <alternativeName>
        <fullName evidence="13">2-enoyl thioester reductase</fullName>
    </alternativeName>
</protein>
<evidence type="ECO:0000256" key="4">
    <source>
        <dbReference type="ARBA" id="ARBA00022832"/>
    </source>
</evidence>
<keyword evidence="10" id="KW-0275">Fatty acid biosynthesis</keyword>
<evidence type="ECO:0000256" key="7">
    <source>
        <dbReference type="ARBA" id="ARBA00023002"/>
    </source>
</evidence>
<dbReference type="InterPro" id="IPR011032">
    <property type="entry name" value="GroES-like_sf"/>
</dbReference>
<dbReference type="Gene3D" id="3.40.50.720">
    <property type="entry name" value="NAD(P)-binding Rossmann-like Domain"/>
    <property type="match status" value="1"/>
</dbReference>
<comment type="similarity">
    <text evidence="2">Belongs to the zinc-containing alcohol dehydrogenase family. Quinone oxidoreductase subfamily.</text>
</comment>
<evidence type="ECO:0000256" key="1">
    <source>
        <dbReference type="ARBA" id="ARBA00004173"/>
    </source>
</evidence>
<dbReference type="SUPFAM" id="SSF51735">
    <property type="entry name" value="NAD(P)-binding Rossmann-fold domains"/>
    <property type="match status" value="1"/>
</dbReference>
<evidence type="ECO:0000256" key="8">
    <source>
        <dbReference type="ARBA" id="ARBA00023098"/>
    </source>
</evidence>
<dbReference type="InterPro" id="IPR020843">
    <property type="entry name" value="ER"/>
</dbReference>
<keyword evidence="3" id="KW-0444">Lipid biosynthesis</keyword>
<keyword evidence="8" id="KW-0443">Lipid metabolism</keyword>
<dbReference type="InterPro" id="IPR036291">
    <property type="entry name" value="NAD(P)-bd_dom_sf"/>
</dbReference>
<dbReference type="Proteomes" id="UP000218231">
    <property type="component" value="Unassembled WGS sequence"/>
</dbReference>